<accession>A0A3E1P928</accession>
<dbReference type="PANTHER" id="PTHR12526">
    <property type="entry name" value="GLYCOSYLTRANSFERASE"/>
    <property type="match status" value="1"/>
</dbReference>
<comment type="caution">
    <text evidence="1">The sequence shown here is derived from an EMBL/GenBank/DDBJ whole genome shotgun (WGS) entry which is preliminary data.</text>
</comment>
<evidence type="ECO:0000313" key="1">
    <source>
        <dbReference type="EMBL" id="RFM36689.1"/>
    </source>
</evidence>
<keyword evidence="2" id="KW-1185">Reference proteome</keyword>
<gene>
    <name evidence="1" type="ORF">DXN04_04090</name>
</gene>
<reference evidence="1 2" key="1">
    <citation type="submission" date="2018-08" db="EMBL/GenBank/DDBJ databases">
        <title>Chitinophaga sp. K20C18050901, a novel bacterium isolated from forest soil.</title>
        <authorList>
            <person name="Wang C."/>
        </authorList>
    </citation>
    <scope>NUCLEOTIDE SEQUENCE [LARGE SCALE GENOMIC DNA]</scope>
    <source>
        <strain evidence="1 2">K20C18050901</strain>
    </source>
</reference>
<dbReference type="EMBL" id="QTJV01000001">
    <property type="protein sequence ID" value="RFM36689.1"/>
    <property type="molecule type" value="Genomic_DNA"/>
</dbReference>
<name>A0A3E1P928_9BACT</name>
<dbReference type="AlphaFoldDB" id="A0A3E1P928"/>
<dbReference type="OrthoDB" id="9787293at2"/>
<dbReference type="RefSeq" id="WP_116852009.1">
    <property type="nucleotide sequence ID" value="NZ_QTJV01000001.1"/>
</dbReference>
<keyword evidence="1" id="KW-0808">Transferase</keyword>
<organism evidence="1 2">
    <name type="scientific">Chitinophaga silvisoli</name>
    <dbReference type="NCBI Taxonomy" id="2291814"/>
    <lineage>
        <taxon>Bacteria</taxon>
        <taxon>Pseudomonadati</taxon>
        <taxon>Bacteroidota</taxon>
        <taxon>Chitinophagia</taxon>
        <taxon>Chitinophagales</taxon>
        <taxon>Chitinophagaceae</taxon>
        <taxon>Chitinophaga</taxon>
    </lineage>
</organism>
<protein>
    <submittedName>
        <fullName evidence="1">Glycosyltransferase</fullName>
    </submittedName>
</protein>
<dbReference type="Proteomes" id="UP000261174">
    <property type="component" value="Unassembled WGS sequence"/>
</dbReference>
<evidence type="ECO:0000313" key="2">
    <source>
        <dbReference type="Proteomes" id="UP000261174"/>
    </source>
</evidence>
<dbReference type="Pfam" id="PF13692">
    <property type="entry name" value="Glyco_trans_1_4"/>
    <property type="match status" value="1"/>
</dbReference>
<dbReference type="Gene3D" id="3.40.50.2000">
    <property type="entry name" value="Glycogen Phosphorylase B"/>
    <property type="match status" value="2"/>
</dbReference>
<dbReference type="GO" id="GO:0016740">
    <property type="term" value="F:transferase activity"/>
    <property type="evidence" value="ECO:0007669"/>
    <property type="project" value="UniProtKB-KW"/>
</dbReference>
<dbReference type="PANTHER" id="PTHR12526:SF630">
    <property type="entry name" value="GLYCOSYLTRANSFERASE"/>
    <property type="match status" value="1"/>
</dbReference>
<dbReference type="SUPFAM" id="SSF53756">
    <property type="entry name" value="UDP-Glycosyltransferase/glycogen phosphorylase"/>
    <property type="match status" value="1"/>
</dbReference>
<proteinExistence type="predicted"/>
<sequence>MIAILQPYIPHYREEFFNMLKEQLPMDLYCYEKQADIGKDHFKGANTGIIPLSAIVKGPFVFYNPFTLLNRKYNVLVLMLNFGHLSTWLILLMKPFIKQKIVLWGHGISVKRYVKEEKKPHFLLRWMIALSDGVWFYTKKELDVWKTFMPKLNGHALNNTISGVDAILELDMPDKQALREKYGIAQQRVLIYCARFNEPGRRVDLLVELIETLSPEGFAFVIIGDGRLKPDFSAYPHVKDFGALYDRKVKDELFSMADIYFQPGWVGLSIVEAMSYGKPVFTFKRSESILQCVEYSYIRHGHNGMIFDSMRDCVDALSLTTEKEIGRMGENARAYVKQELTMDTMADNALTAIRHISSPKPVLHEDTK</sequence>